<feature type="domain" description="HPt" evidence="2">
    <location>
        <begin position="15"/>
        <end position="110"/>
    </location>
</feature>
<keyword evidence="1" id="KW-0597">Phosphoprotein</keyword>
<evidence type="ECO:0000259" key="2">
    <source>
        <dbReference type="PROSITE" id="PS50894"/>
    </source>
</evidence>
<dbReference type="EMBL" id="JAGSPA010000003">
    <property type="protein sequence ID" value="MBV7257234.1"/>
    <property type="molecule type" value="Genomic_DNA"/>
</dbReference>
<name>A0ABS6SFP1_9SPHN</name>
<dbReference type="Proteomes" id="UP000722336">
    <property type="component" value="Unassembled WGS sequence"/>
</dbReference>
<feature type="modified residue" description="Phosphohistidine" evidence="1">
    <location>
        <position position="54"/>
    </location>
</feature>
<dbReference type="InterPro" id="IPR008207">
    <property type="entry name" value="Sig_transdc_His_kin_Hpt_dom"/>
</dbReference>
<dbReference type="Pfam" id="PF01627">
    <property type="entry name" value="Hpt"/>
    <property type="match status" value="1"/>
</dbReference>
<dbReference type="PROSITE" id="PS50894">
    <property type="entry name" value="HPT"/>
    <property type="match status" value="1"/>
</dbReference>
<gene>
    <name evidence="3" type="ORF">KCG44_10615</name>
</gene>
<sequence length="131" mass="14671">MSVDMRTFENIRSLMGARFINTIKYFLEDGAKAVSAIEEGQRGGDAAAMVLPAHTLKTEARQLGAYNLGDLCDDIEQCARHLVETQERPDDLLTKVAQLRAQFRDVTTIFQRETNPLQQPCQKAVFGRAAR</sequence>
<organism evidence="3 4">
    <name type="scientific">Pacificimonas pallii</name>
    <dbReference type="NCBI Taxonomy" id="2827236"/>
    <lineage>
        <taxon>Bacteria</taxon>
        <taxon>Pseudomonadati</taxon>
        <taxon>Pseudomonadota</taxon>
        <taxon>Alphaproteobacteria</taxon>
        <taxon>Sphingomonadales</taxon>
        <taxon>Sphingosinicellaceae</taxon>
        <taxon>Pacificimonas</taxon>
    </lineage>
</organism>
<evidence type="ECO:0000313" key="4">
    <source>
        <dbReference type="Proteomes" id="UP000722336"/>
    </source>
</evidence>
<evidence type="ECO:0000313" key="3">
    <source>
        <dbReference type="EMBL" id="MBV7257234.1"/>
    </source>
</evidence>
<reference evidence="3 4" key="1">
    <citation type="submission" date="2021-04" db="EMBL/GenBank/DDBJ databases">
        <authorList>
            <person name="Pira H."/>
            <person name="Risdian C."/>
            <person name="Wink J."/>
        </authorList>
    </citation>
    <scope>NUCLEOTIDE SEQUENCE [LARGE SCALE GENOMIC DNA]</scope>
    <source>
        <strain evidence="3 4">WHA3</strain>
    </source>
</reference>
<keyword evidence="4" id="KW-1185">Reference proteome</keyword>
<accession>A0ABS6SFP1</accession>
<comment type="caution">
    <text evidence="3">The sequence shown here is derived from an EMBL/GenBank/DDBJ whole genome shotgun (WGS) entry which is preliminary data.</text>
</comment>
<proteinExistence type="predicted"/>
<protein>
    <submittedName>
        <fullName evidence="3">Hpt domain-containing protein</fullName>
    </submittedName>
</protein>
<evidence type="ECO:0000256" key="1">
    <source>
        <dbReference type="PROSITE-ProRule" id="PRU00110"/>
    </source>
</evidence>